<organism evidence="6 7">
    <name type="scientific">Jannaschia pohangensis</name>
    <dbReference type="NCBI Taxonomy" id="390807"/>
    <lineage>
        <taxon>Bacteria</taxon>
        <taxon>Pseudomonadati</taxon>
        <taxon>Pseudomonadota</taxon>
        <taxon>Alphaproteobacteria</taxon>
        <taxon>Rhodobacterales</taxon>
        <taxon>Roseobacteraceae</taxon>
        <taxon>Jannaschia</taxon>
    </lineage>
</organism>
<dbReference type="PANTHER" id="PTHR24567">
    <property type="entry name" value="CRP FAMILY TRANSCRIPTIONAL REGULATORY PROTEIN"/>
    <property type="match status" value="1"/>
</dbReference>
<dbReference type="Gene3D" id="1.10.10.10">
    <property type="entry name" value="Winged helix-like DNA-binding domain superfamily/Winged helix DNA-binding domain"/>
    <property type="match status" value="1"/>
</dbReference>
<dbReference type="CDD" id="cd00092">
    <property type="entry name" value="HTH_CRP"/>
    <property type="match status" value="1"/>
</dbReference>
<keyword evidence="2" id="KW-0238">DNA-binding</keyword>
<dbReference type="InterPro" id="IPR018490">
    <property type="entry name" value="cNMP-bd_dom_sf"/>
</dbReference>
<dbReference type="PANTHER" id="PTHR24567:SF75">
    <property type="entry name" value="FUMARATE AND NITRATE REDUCTION REGULATORY PROTEIN"/>
    <property type="match status" value="1"/>
</dbReference>
<dbReference type="PROSITE" id="PS51063">
    <property type="entry name" value="HTH_CRP_2"/>
    <property type="match status" value="1"/>
</dbReference>
<dbReference type="Pfam" id="PF13545">
    <property type="entry name" value="HTH_Crp_2"/>
    <property type="match status" value="1"/>
</dbReference>
<dbReference type="GO" id="GO:0003700">
    <property type="term" value="F:DNA-binding transcription factor activity"/>
    <property type="evidence" value="ECO:0007669"/>
    <property type="project" value="InterPro"/>
</dbReference>
<keyword evidence="3" id="KW-0804">Transcription</keyword>
<name>A0A1I3SKE7_9RHOB</name>
<feature type="domain" description="HTH crp-type" evidence="5">
    <location>
        <begin position="154"/>
        <end position="227"/>
    </location>
</feature>
<dbReference type="EMBL" id="FORA01000004">
    <property type="protein sequence ID" value="SFJ57926.1"/>
    <property type="molecule type" value="Genomic_DNA"/>
</dbReference>
<evidence type="ECO:0000259" key="4">
    <source>
        <dbReference type="PROSITE" id="PS50042"/>
    </source>
</evidence>
<reference evidence="6 7" key="1">
    <citation type="submission" date="2016-10" db="EMBL/GenBank/DDBJ databases">
        <authorList>
            <person name="de Groot N.N."/>
        </authorList>
    </citation>
    <scope>NUCLEOTIDE SEQUENCE [LARGE SCALE GENOMIC DNA]</scope>
    <source>
        <strain evidence="6 7">DSM 19073</strain>
    </source>
</reference>
<evidence type="ECO:0000313" key="6">
    <source>
        <dbReference type="EMBL" id="SFJ57926.1"/>
    </source>
</evidence>
<dbReference type="RefSeq" id="WP_092782944.1">
    <property type="nucleotide sequence ID" value="NZ_FORA01000004.1"/>
</dbReference>
<dbReference type="InterPro" id="IPR014710">
    <property type="entry name" value="RmlC-like_jellyroll"/>
</dbReference>
<evidence type="ECO:0000313" key="7">
    <source>
        <dbReference type="Proteomes" id="UP000199110"/>
    </source>
</evidence>
<dbReference type="Gene3D" id="2.60.120.10">
    <property type="entry name" value="Jelly Rolls"/>
    <property type="match status" value="1"/>
</dbReference>
<dbReference type="Proteomes" id="UP000199110">
    <property type="component" value="Unassembled WGS sequence"/>
</dbReference>
<dbReference type="InterPro" id="IPR036388">
    <property type="entry name" value="WH-like_DNA-bd_sf"/>
</dbReference>
<accession>A0A1I3SKE7</accession>
<evidence type="ECO:0000256" key="3">
    <source>
        <dbReference type="ARBA" id="ARBA00023163"/>
    </source>
</evidence>
<dbReference type="PRINTS" id="PR00034">
    <property type="entry name" value="HTHCRP"/>
</dbReference>
<dbReference type="GO" id="GO:0003677">
    <property type="term" value="F:DNA binding"/>
    <property type="evidence" value="ECO:0007669"/>
    <property type="project" value="UniProtKB-KW"/>
</dbReference>
<gene>
    <name evidence="6" type="ORF">SAMN04488095_3150</name>
</gene>
<dbReference type="OrthoDB" id="667966at2"/>
<dbReference type="AlphaFoldDB" id="A0A1I3SKE7"/>
<dbReference type="InterPro" id="IPR050397">
    <property type="entry name" value="Env_Response_Regulators"/>
</dbReference>
<protein>
    <submittedName>
        <fullName evidence="6">CRP/FNR family transcriptional regulator, anaerobic regulatory protein</fullName>
    </submittedName>
</protein>
<keyword evidence="7" id="KW-1185">Reference proteome</keyword>
<sequence length="243" mass="26490">MTALDLQIATEACRQCPIRHRAVCATCEPDELTRLEAMKSYRTWMAGQTIVMEGEPMPFAASVVTGCATLTRSMEDGRMQMVGLLLPSDFIGRPGRANAPYEVVAATDVTLCMFDRPAFERLLTDTPHVSQRLLEMSLDEIDAAREWMLLLGRKTAREKVATLLAIVLRRAATGSAPLRAELPLTREAMASYLGLTIETVSRQMTALKKDGVIRMSGLRGLLCDDLGALLAEAGDDADGDVLS</sequence>
<dbReference type="InterPro" id="IPR018335">
    <property type="entry name" value="Tscrpt_reg_HTH_Crp-type_CS"/>
</dbReference>
<evidence type="ECO:0000259" key="5">
    <source>
        <dbReference type="PROSITE" id="PS51063"/>
    </source>
</evidence>
<dbReference type="CDD" id="cd00038">
    <property type="entry name" value="CAP_ED"/>
    <property type="match status" value="1"/>
</dbReference>
<dbReference type="InterPro" id="IPR000595">
    <property type="entry name" value="cNMP-bd_dom"/>
</dbReference>
<dbReference type="PROSITE" id="PS50042">
    <property type="entry name" value="CNMP_BINDING_3"/>
    <property type="match status" value="1"/>
</dbReference>
<evidence type="ECO:0000256" key="2">
    <source>
        <dbReference type="ARBA" id="ARBA00023125"/>
    </source>
</evidence>
<dbReference type="InterPro" id="IPR012318">
    <property type="entry name" value="HTH_CRP"/>
</dbReference>
<dbReference type="SUPFAM" id="SSF51206">
    <property type="entry name" value="cAMP-binding domain-like"/>
    <property type="match status" value="1"/>
</dbReference>
<dbReference type="InterPro" id="IPR036390">
    <property type="entry name" value="WH_DNA-bd_sf"/>
</dbReference>
<dbReference type="Pfam" id="PF00027">
    <property type="entry name" value="cNMP_binding"/>
    <property type="match status" value="1"/>
</dbReference>
<proteinExistence type="predicted"/>
<keyword evidence="1" id="KW-0805">Transcription regulation</keyword>
<dbReference type="SMART" id="SM00100">
    <property type="entry name" value="cNMP"/>
    <property type="match status" value="1"/>
</dbReference>
<evidence type="ECO:0000256" key="1">
    <source>
        <dbReference type="ARBA" id="ARBA00023015"/>
    </source>
</evidence>
<dbReference type="SMART" id="SM00419">
    <property type="entry name" value="HTH_CRP"/>
    <property type="match status" value="1"/>
</dbReference>
<dbReference type="STRING" id="390807.SAMN04488095_3150"/>
<dbReference type="SUPFAM" id="SSF46785">
    <property type="entry name" value="Winged helix' DNA-binding domain"/>
    <property type="match status" value="1"/>
</dbReference>
<feature type="domain" description="Cyclic nucleotide-binding" evidence="4">
    <location>
        <begin position="23"/>
        <end position="140"/>
    </location>
</feature>
<dbReference type="PROSITE" id="PS00042">
    <property type="entry name" value="HTH_CRP_1"/>
    <property type="match status" value="1"/>
</dbReference>
<dbReference type="NCBIfam" id="NF045989">
    <property type="entry name" value="TransRegFnrLRhodb"/>
    <property type="match status" value="1"/>
</dbReference>
<dbReference type="GO" id="GO:0005829">
    <property type="term" value="C:cytosol"/>
    <property type="evidence" value="ECO:0007669"/>
    <property type="project" value="TreeGrafter"/>
</dbReference>